<dbReference type="CDD" id="cd00067">
    <property type="entry name" value="GAL4"/>
    <property type="match status" value="1"/>
</dbReference>
<dbReference type="InterPro" id="IPR001138">
    <property type="entry name" value="Zn2Cys6_DnaBD"/>
</dbReference>
<dbReference type="InterPro" id="IPR021858">
    <property type="entry name" value="Fun_TF"/>
</dbReference>
<dbReference type="PROSITE" id="PS00463">
    <property type="entry name" value="ZN2_CY6_FUNGAL_1"/>
    <property type="match status" value="1"/>
</dbReference>
<dbReference type="PROSITE" id="PS50048">
    <property type="entry name" value="ZN2_CY6_FUNGAL_2"/>
    <property type="match status" value="1"/>
</dbReference>
<dbReference type="PANTHER" id="PTHR37534:SF46">
    <property type="entry name" value="ZN(II)2CYS6 TRANSCRIPTION FACTOR (EUROFUNG)"/>
    <property type="match status" value="1"/>
</dbReference>
<feature type="compositionally biased region" description="Basic and acidic residues" evidence="3">
    <location>
        <begin position="410"/>
        <end position="422"/>
    </location>
</feature>
<reference evidence="5" key="2">
    <citation type="submission" date="2021-01" db="EMBL/GenBank/DDBJ databases">
        <authorList>
            <person name="Schikora-Tamarit M.A."/>
        </authorList>
    </citation>
    <scope>NUCLEOTIDE SEQUENCE</scope>
    <source>
        <strain evidence="5">CBS2887</strain>
    </source>
</reference>
<organism evidence="5 6">
    <name type="scientific">Wickerhamomyces pijperi</name>
    <name type="common">Yeast</name>
    <name type="synonym">Pichia pijperi</name>
    <dbReference type="NCBI Taxonomy" id="599730"/>
    <lineage>
        <taxon>Eukaryota</taxon>
        <taxon>Fungi</taxon>
        <taxon>Dikarya</taxon>
        <taxon>Ascomycota</taxon>
        <taxon>Saccharomycotina</taxon>
        <taxon>Saccharomycetes</taxon>
        <taxon>Phaffomycetales</taxon>
        <taxon>Wickerhamomycetaceae</taxon>
        <taxon>Wickerhamomyces</taxon>
    </lineage>
</organism>
<reference evidence="5" key="1">
    <citation type="journal article" date="2021" name="Open Biol.">
        <title>Shared evolutionary footprints suggest mitochondrial oxidative damage underlies multiple complex I losses in fungi.</title>
        <authorList>
            <person name="Schikora-Tamarit M.A."/>
            <person name="Marcet-Houben M."/>
            <person name="Nosek J."/>
            <person name="Gabaldon T."/>
        </authorList>
    </citation>
    <scope>NUCLEOTIDE SEQUENCE</scope>
    <source>
        <strain evidence="5">CBS2887</strain>
    </source>
</reference>
<dbReference type="GO" id="GO:0005634">
    <property type="term" value="C:nucleus"/>
    <property type="evidence" value="ECO:0007669"/>
    <property type="project" value="UniProtKB-SubCell"/>
</dbReference>
<comment type="caution">
    <text evidence="5">The sequence shown here is derived from an EMBL/GenBank/DDBJ whole genome shotgun (WGS) entry which is preliminary data.</text>
</comment>
<dbReference type="Pfam" id="PF11951">
    <property type="entry name" value="Fungal_trans_2"/>
    <property type="match status" value="1"/>
</dbReference>
<dbReference type="GO" id="GO:0008270">
    <property type="term" value="F:zinc ion binding"/>
    <property type="evidence" value="ECO:0007669"/>
    <property type="project" value="InterPro"/>
</dbReference>
<feature type="region of interest" description="Disordered" evidence="3">
    <location>
        <begin position="410"/>
        <end position="448"/>
    </location>
</feature>
<evidence type="ECO:0000259" key="4">
    <source>
        <dbReference type="PROSITE" id="PS50048"/>
    </source>
</evidence>
<accession>A0A9P8PNH8</accession>
<evidence type="ECO:0000313" key="5">
    <source>
        <dbReference type="EMBL" id="KAH3674715.1"/>
    </source>
</evidence>
<sequence length="737" mass="82634">MPAKQPYEVLIKFDNTNSKLLGRDGSAIKPKAEMRRSKTGCFNCRKIKKKCSETKPCCERCGIKGLQCIWPASKKEKLPANYVIMNQVNTSSTVGAASVPKETSSRSDQARAMTEQFNTLHPLIREETPNMESLVTDDTDSNLKESQYLRILDEFKFQTNISTGSVAGNNPQDPVSAASPMSLSSLINDQSLDFLNIPSNIFVSSSTKFDSSINSNNNSIFQDHANNLKQQNVPKIQSLDSPGKNYQSLEEYESLPPTPINQLTTKPSLNTKSQFMYACLHGFIRAVAPQHTHPSLTTTATFTPIFNQANMNNTILEQVAYACGAAFLSWNKDDITSIAMDLYEAAYSELAVLIDTVNIMRRDELIWVCGASQMLCLCGKIISKTGDYGLLNIRNTYKVIKSRLKMIEEEKRKANSKKETSPRGRRTSGSSSDFESPRPSPGPISSSGGGSFALNMLNMEIENECLGSKITMFKGTDMDDDVALSRNQFERMFIESFIYNYCILLITVVKAEKFAQLPNPFQVFKELRTFLKIPIFKCEVAWMNNPVLGAASDAFELIGKTSYLLRQLDNPLTIPMAEKLLDIASFYPSSIIPLEIKAQSEETYINLKESVLMSDIALKCCKILLMKIINFDKIRVNSNEVQSEVRVIISKFKLMTRGALVKRIATWPLFITGLMCINSDEREFVVRELVDVGYDIHSRHLNQIVHVLRDSWSCTNEGGVTGFDVLWNEEIMESLTL</sequence>
<evidence type="ECO:0000256" key="3">
    <source>
        <dbReference type="SAM" id="MobiDB-lite"/>
    </source>
</evidence>
<evidence type="ECO:0000313" key="6">
    <source>
        <dbReference type="Proteomes" id="UP000774326"/>
    </source>
</evidence>
<dbReference type="SMART" id="SM00066">
    <property type="entry name" value="GAL4"/>
    <property type="match status" value="1"/>
</dbReference>
<dbReference type="InterPro" id="IPR036864">
    <property type="entry name" value="Zn2-C6_fun-type_DNA-bd_sf"/>
</dbReference>
<name>A0A9P8PNH8_WICPI</name>
<dbReference type="Proteomes" id="UP000774326">
    <property type="component" value="Unassembled WGS sequence"/>
</dbReference>
<dbReference type="EMBL" id="JAEUBG010005485">
    <property type="protein sequence ID" value="KAH3674715.1"/>
    <property type="molecule type" value="Genomic_DNA"/>
</dbReference>
<comment type="subcellular location">
    <subcellularLocation>
        <location evidence="1">Nucleus</location>
    </subcellularLocation>
</comment>
<dbReference type="AlphaFoldDB" id="A0A9P8PNH8"/>
<gene>
    <name evidence="5" type="ORF">WICPIJ_009503</name>
</gene>
<dbReference type="SUPFAM" id="SSF57701">
    <property type="entry name" value="Zn2/Cys6 DNA-binding domain"/>
    <property type="match status" value="1"/>
</dbReference>
<dbReference type="Gene3D" id="4.10.240.10">
    <property type="entry name" value="Zn(2)-C6 fungal-type DNA-binding domain"/>
    <property type="match status" value="1"/>
</dbReference>
<dbReference type="PANTHER" id="PTHR37534">
    <property type="entry name" value="TRANSCRIPTIONAL ACTIVATOR PROTEIN UGA3"/>
    <property type="match status" value="1"/>
</dbReference>
<evidence type="ECO:0000256" key="1">
    <source>
        <dbReference type="ARBA" id="ARBA00004123"/>
    </source>
</evidence>
<evidence type="ECO:0000256" key="2">
    <source>
        <dbReference type="ARBA" id="ARBA00023242"/>
    </source>
</evidence>
<protein>
    <recommendedName>
        <fullName evidence="4">Zn(2)-C6 fungal-type domain-containing protein</fullName>
    </recommendedName>
</protein>
<keyword evidence="6" id="KW-1185">Reference proteome</keyword>
<dbReference type="GO" id="GO:0000981">
    <property type="term" value="F:DNA-binding transcription factor activity, RNA polymerase II-specific"/>
    <property type="evidence" value="ECO:0007669"/>
    <property type="project" value="InterPro"/>
</dbReference>
<proteinExistence type="predicted"/>
<keyword evidence="2" id="KW-0539">Nucleus</keyword>
<dbReference type="OrthoDB" id="3980677at2759"/>
<feature type="domain" description="Zn(2)-C6 fungal-type" evidence="4">
    <location>
        <begin position="40"/>
        <end position="70"/>
    </location>
</feature>